<dbReference type="Proteomes" id="UP000198211">
    <property type="component" value="Unassembled WGS sequence"/>
</dbReference>
<proteinExistence type="predicted"/>
<evidence type="ECO:0000313" key="2">
    <source>
        <dbReference type="Proteomes" id="UP000198211"/>
    </source>
</evidence>
<gene>
    <name evidence="1" type="ORF">PHMEG_0008963</name>
</gene>
<reference evidence="2" key="1">
    <citation type="submission" date="2017-03" db="EMBL/GenBank/DDBJ databases">
        <title>Phytopthora megakarya and P. palmivora, two closely related causual agents of cacao black pod achieved similar genome size and gene model numbers by different mechanisms.</title>
        <authorList>
            <person name="Ali S."/>
            <person name="Shao J."/>
            <person name="Larry D.J."/>
            <person name="Kronmiller B."/>
            <person name="Shen D."/>
            <person name="Strem M.D."/>
            <person name="Melnick R.L."/>
            <person name="Guiltinan M.J."/>
            <person name="Tyler B.M."/>
            <person name="Meinhardt L.W."/>
            <person name="Bailey B.A."/>
        </authorList>
    </citation>
    <scope>NUCLEOTIDE SEQUENCE [LARGE SCALE GENOMIC DNA]</scope>
    <source>
        <strain evidence="2">zdho120</strain>
    </source>
</reference>
<comment type="caution">
    <text evidence="1">The sequence shown here is derived from an EMBL/GenBank/DDBJ whole genome shotgun (WGS) entry which is preliminary data.</text>
</comment>
<keyword evidence="2" id="KW-1185">Reference proteome</keyword>
<evidence type="ECO:0000313" key="1">
    <source>
        <dbReference type="EMBL" id="OWZ17137.1"/>
    </source>
</evidence>
<name>A0A225WJF1_9STRA</name>
<accession>A0A225WJF1</accession>
<dbReference type="EMBL" id="NBNE01000806">
    <property type="protein sequence ID" value="OWZ17137.1"/>
    <property type="molecule type" value="Genomic_DNA"/>
</dbReference>
<dbReference type="AlphaFoldDB" id="A0A225WJF1"/>
<protein>
    <submittedName>
        <fullName evidence="1">Uncharacterized protein</fullName>
    </submittedName>
</protein>
<sequence length="63" mass="7292">MTYEQRHENLPMNEMSVGSANPAATHVTAPIWRIQSGRRFNDCQQTLDRRPHAIVAEWDQQNS</sequence>
<organism evidence="1 2">
    <name type="scientific">Phytophthora megakarya</name>
    <dbReference type="NCBI Taxonomy" id="4795"/>
    <lineage>
        <taxon>Eukaryota</taxon>
        <taxon>Sar</taxon>
        <taxon>Stramenopiles</taxon>
        <taxon>Oomycota</taxon>
        <taxon>Peronosporomycetes</taxon>
        <taxon>Peronosporales</taxon>
        <taxon>Peronosporaceae</taxon>
        <taxon>Phytophthora</taxon>
    </lineage>
</organism>